<dbReference type="EMBL" id="JADCNL010000006">
    <property type="protein sequence ID" value="KAG0477140.1"/>
    <property type="molecule type" value="Genomic_DNA"/>
</dbReference>
<accession>A0A835QPE9</accession>
<gene>
    <name evidence="2" type="ORF">HPP92_013981</name>
</gene>
<evidence type="ECO:0000313" key="3">
    <source>
        <dbReference type="Proteomes" id="UP000636800"/>
    </source>
</evidence>
<feature type="region of interest" description="Disordered" evidence="1">
    <location>
        <begin position="1"/>
        <end position="33"/>
    </location>
</feature>
<proteinExistence type="predicted"/>
<organism evidence="2 3">
    <name type="scientific">Vanilla planifolia</name>
    <name type="common">Vanilla</name>
    <dbReference type="NCBI Taxonomy" id="51239"/>
    <lineage>
        <taxon>Eukaryota</taxon>
        <taxon>Viridiplantae</taxon>
        <taxon>Streptophyta</taxon>
        <taxon>Embryophyta</taxon>
        <taxon>Tracheophyta</taxon>
        <taxon>Spermatophyta</taxon>
        <taxon>Magnoliopsida</taxon>
        <taxon>Liliopsida</taxon>
        <taxon>Asparagales</taxon>
        <taxon>Orchidaceae</taxon>
        <taxon>Vanilloideae</taxon>
        <taxon>Vanilleae</taxon>
        <taxon>Vanilla</taxon>
    </lineage>
</organism>
<name>A0A835QPE9_VANPL</name>
<keyword evidence="3" id="KW-1185">Reference proteome</keyword>
<protein>
    <submittedName>
        <fullName evidence="2">Uncharacterized protein</fullName>
    </submittedName>
</protein>
<dbReference type="Proteomes" id="UP000636800">
    <property type="component" value="Chromosome 6"/>
</dbReference>
<comment type="caution">
    <text evidence="2">The sequence shown here is derived from an EMBL/GenBank/DDBJ whole genome shotgun (WGS) entry which is preliminary data.</text>
</comment>
<feature type="compositionally biased region" description="Polar residues" evidence="1">
    <location>
        <begin position="1"/>
        <end position="11"/>
    </location>
</feature>
<evidence type="ECO:0000256" key="1">
    <source>
        <dbReference type="SAM" id="MobiDB-lite"/>
    </source>
</evidence>
<reference evidence="2 3" key="1">
    <citation type="journal article" date="2020" name="Nat. Food">
        <title>A phased Vanilla planifolia genome enables genetic improvement of flavour and production.</title>
        <authorList>
            <person name="Hasing T."/>
            <person name="Tang H."/>
            <person name="Brym M."/>
            <person name="Khazi F."/>
            <person name="Huang T."/>
            <person name="Chambers A.H."/>
        </authorList>
    </citation>
    <scope>NUCLEOTIDE SEQUENCE [LARGE SCALE GENOMIC DNA]</scope>
    <source>
        <tissue evidence="2">Leaf</tissue>
    </source>
</reference>
<sequence>MATAASPSSEIVGTAKAEASGGEGGAGSELQPGVVLKKARKERVCTAKERISKMPPCAAGKRSSIYRGVTRSLSCPLSLSHFGSGLGKAVLLQRFTKYRAMPRQSQSSRWDAPLSQMIGTEYYNCSTSKDPPTEGKYGNSFGMERKIDLTSHIRWWAPKITSAGDRLNHEDVGKEPRHLKALSKHPSHISFPCLASKGRRLLEDLLHTASYPSLQPSRASGRKHHKCMMAPVKSQSRGQLLICFPVVNLIAQGSTWDMVSYQSRDRSSRCLLSSLLRSELHGIRWSPCLILFSGRVLCLHQDNHSQQQFHLLPTNPIL</sequence>
<dbReference type="AlphaFoldDB" id="A0A835QPE9"/>
<evidence type="ECO:0000313" key="2">
    <source>
        <dbReference type="EMBL" id="KAG0477140.1"/>
    </source>
</evidence>